<protein>
    <submittedName>
        <fullName evidence="1">Uncharacterized protein</fullName>
    </submittedName>
</protein>
<proteinExistence type="predicted"/>
<sequence length="127" mass="13422">MPFHGGYPTRNAVRGCSDQLQSSMAFHGTGYLTRNAVTGGSDQLTIPLMEIPDVGYIAGNAWMSNIQQARITTTTPNQVVGDAAKGSNGNDGRIITTTTARSNQVVGDAAEGNSSTLYDFSDISFPF</sequence>
<dbReference type="EMBL" id="JAUESC010000002">
    <property type="protein sequence ID" value="KAK0605013.1"/>
    <property type="molecule type" value="Genomic_DNA"/>
</dbReference>
<dbReference type="Proteomes" id="UP001168877">
    <property type="component" value="Unassembled WGS sequence"/>
</dbReference>
<comment type="caution">
    <text evidence="1">The sequence shown here is derived from an EMBL/GenBank/DDBJ whole genome shotgun (WGS) entry which is preliminary data.</text>
</comment>
<reference evidence="1" key="2">
    <citation type="submission" date="2023-06" db="EMBL/GenBank/DDBJ databases">
        <authorList>
            <person name="Swenson N.G."/>
            <person name="Wegrzyn J.L."/>
            <person name="Mcevoy S.L."/>
        </authorList>
    </citation>
    <scope>NUCLEOTIDE SEQUENCE</scope>
    <source>
        <strain evidence="1">NS2018</strain>
        <tissue evidence="1">Leaf</tissue>
    </source>
</reference>
<dbReference type="AlphaFoldDB" id="A0AA39TGH5"/>
<reference evidence="1" key="1">
    <citation type="journal article" date="2022" name="Plant J.">
        <title>Strategies of tolerance reflected in two North American maple genomes.</title>
        <authorList>
            <person name="McEvoy S.L."/>
            <person name="Sezen U.U."/>
            <person name="Trouern-Trend A."/>
            <person name="McMahon S.M."/>
            <person name="Schaberg P.G."/>
            <person name="Yang J."/>
            <person name="Wegrzyn J.L."/>
            <person name="Swenson N.G."/>
        </authorList>
    </citation>
    <scope>NUCLEOTIDE SEQUENCE</scope>
    <source>
        <strain evidence="1">NS2018</strain>
    </source>
</reference>
<name>A0AA39TGH5_ACESA</name>
<accession>A0AA39TGH5</accession>
<organism evidence="1 2">
    <name type="scientific">Acer saccharum</name>
    <name type="common">Sugar maple</name>
    <dbReference type="NCBI Taxonomy" id="4024"/>
    <lineage>
        <taxon>Eukaryota</taxon>
        <taxon>Viridiplantae</taxon>
        <taxon>Streptophyta</taxon>
        <taxon>Embryophyta</taxon>
        <taxon>Tracheophyta</taxon>
        <taxon>Spermatophyta</taxon>
        <taxon>Magnoliopsida</taxon>
        <taxon>eudicotyledons</taxon>
        <taxon>Gunneridae</taxon>
        <taxon>Pentapetalae</taxon>
        <taxon>rosids</taxon>
        <taxon>malvids</taxon>
        <taxon>Sapindales</taxon>
        <taxon>Sapindaceae</taxon>
        <taxon>Hippocastanoideae</taxon>
        <taxon>Acereae</taxon>
        <taxon>Acer</taxon>
    </lineage>
</organism>
<evidence type="ECO:0000313" key="1">
    <source>
        <dbReference type="EMBL" id="KAK0605013.1"/>
    </source>
</evidence>
<gene>
    <name evidence="1" type="ORF">LWI29_021835</name>
</gene>
<keyword evidence="2" id="KW-1185">Reference proteome</keyword>
<evidence type="ECO:0000313" key="2">
    <source>
        <dbReference type="Proteomes" id="UP001168877"/>
    </source>
</evidence>